<keyword evidence="4 6" id="KW-0704">Schiff base</keyword>
<feature type="active site" description="Schiff-base intermediate with acetaldehyde" evidence="6">
    <location>
        <position position="161"/>
    </location>
</feature>
<proteinExistence type="inferred from homology"/>
<dbReference type="EMBL" id="JBHTJZ010000011">
    <property type="protein sequence ID" value="MFD0959832.1"/>
    <property type="molecule type" value="Genomic_DNA"/>
</dbReference>
<accession>A0ABW3HQJ7</accession>
<evidence type="ECO:0000256" key="4">
    <source>
        <dbReference type="ARBA" id="ARBA00023270"/>
    </source>
</evidence>
<dbReference type="CDD" id="cd00959">
    <property type="entry name" value="DeoC"/>
    <property type="match status" value="1"/>
</dbReference>
<evidence type="ECO:0000256" key="2">
    <source>
        <dbReference type="ARBA" id="ARBA00022490"/>
    </source>
</evidence>
<feature type="active site" description="Proton donor/acceptor" evidence="6">
    <location>
        <position position="98"/>
    </location>
</feature>
<dbReference type="Pfam" id="PF01791">
    <property type="entry name" value="DeoC"/>
    <property type="match status" value="1"/>
</dbReference>
<evidence type="ECO:0000256" key="6">
    <source>
        <dbReference type="HAMAP-Rule" id="MF_00114"/>
    </source>
</evidence>
<comment type="similarity">
    <text evidence="1 6">Belongs to the DeoC/FbaB aldolase family. DeoC type 1 subfamily.</text>
</comment>
<dbReference type="PANTHER" id="PTHR10889:SF1">
    <property type="entry name" value="DEOXYRIBOSE-PHOSPHATE ALDOLASE"/>
    <property type="match status" value="1"/>
</dbReference>
<evidence type="ECO:0000313" key="7">
    <source>
        <dbReference type="EMBL" id="MFD0959832.1"/>
    </source>
</evidence>
<name>A0ABW3HQJ7_9BACL</name>
<dbReference type="RefSeq" id="WP_377564100.1">
    <property type="nucleotide sequence ID" value="NZ_JBHTJZ010000011.1"/>
</dbReference>
<comment type="function">
    <text evidence="6">Catalyzes a reversible aldol reaction between acetaldehyde and D-glyceraldehyde 3-phosphate to generate 2-deoxy-D-ribose 5-phosphate.</text>
</comment>
<evidence type="ECO:0000313" key="8">
    <source>
        <dbReference type="Proteomes" id="UP001596989"/>
    </source>
</evidence>
<dbReference type="InterPro" id="IPR013785">
    <property type="entry name" value="Aldolase_TIM"/>
</dbReference>
<evidence type="ECO:0000256" key="5">
    <source>
        <dbReference type="ARBA" id="ARBA00048791"/>
    </source>
</evidence>
<dbReference type="EC" id="4.1.2.4" evidence="6"/>
<keyword evidence="3 6" id="KW-0456">Lyase</keyword>
<dbReference type="PIRSF" id="PIRSF001357">
    <property type="entry name" value="DeoC"/>
    <property type="match status" value="1"/>
</dbReference>
<comment type="subcellular location">
    <subcellularLocation>
        <location evidence="6">Cytoplasm</location>
    </subcellularLocation>
</comment>
<sequence>MGSALQASEANIAALIDHTLLKADATAMEITKLCEEARDYSFATVCVNASWVKLAAEQLKGGPVGVTTVVGFPLGATSSASKSFEAAQAITDGATEVDMVLHIGKLKSGDLEAVEADIAAVAEVCKGKAVLKVILETGMLTDQEKVAACELSKRAGADFVKTSTGFGKGGATVEDIALMRSVVGPELGVKASGGVRDLKTAQQMIAAGATRIGASSSIAIVTGGRGEGY</sequence>
<dbReference type="SUPFAM" id="SSF51569">
    <property type="entry name" value="Aldolase"/>
    <property type="match status" value="1"/>
</dbReference>
<dbReference type="Gene3D" id="3.20.20.70">
    <property type="entry name" value="Aldolase class I"/>
    <property type="match status" value="1"/>
</dbReference>
<dbReference type="HAMAP" id="MF_00114">
    <property type="entry name" value="DeoC_type1"/>
    <property type="match status" value="1"/>
</dbReference>
<comment type="pathway">
    <text evidence="6">Carbohydrate degradation; 2-deoxy-D-ribose 1-phosphate degradation; D-glyceraldehyde 3-phosphate and acetaldehyde from 2-deoxy-alpha-D-ribose 1-phosphate: step 2/2.</text>
</comment>
<organism evidence="7 8">
    <name type="scientific">Paenibacillus chungangensis</name>
    <dbReference type="NCBI Taxonomy" id="696535"/>
    <lineage>
        <taxon>Bacteria</taxon>
        <taxon>Bacillati</taxon>
        <taxon>Bacillota</taxon>
        <taxon>Bacilli</taxon>
        <taxon>Bacillales</taxon>
        <taxon>Paenibacillaceae</taxon>
        <taxon>Paenibacillus</taxon>
    </lineage>
</organism>
<gene>
    <name evidence="6 7" type="primary">deoC</name>
    <name evidence="7" type="ORF">ACFQ2I_10560</name>
</gene>
<evidence type="ECO:0000256" key="3">
    <source>
        <dbReference type="ARBA" id="ARBA00023239"/>
    </source>
</evidence>
<dbReference type="InterPro" id="IPR011343">
    <property type="entry name" value="DeoC"/>
</dbReference>
<protein>
    <recommendedName>
        <fullName evidence="6">Deoxyribose-phosphate aldolase</fullName>
        <shortName evidence="6">DERA</shortName>
        <ecNumber evidence="6">4.1.2.4</ecNumber>
    </recommendedName>
    <alternativeName>
        <fullName evidence="6">2-deoxy-D-ribose 5-phosphate aldolase</fullName>
    </alternativeName>
    <alternativeName>
        <fullName evidence="6">Phosphodeoxyriboaldolase</fullName>
        <shortName evidence="6">Deoxyriboaldolase</shortName>
    </alternativeName>
</protein>
<dbReference type="NCBIfam" id="TIGR00126">
    <property type="entry name" value="deoC"/>
    <property type="match status" value="1"/>
</dbReference>
<comment type="caution">
    <text evidence="7">The sequence shown here is derived from an EMBL/GenBank/DDBJ whole genome shotgun (WGS) entry which is preliminary data.</text>
</comment>
<evidence type="ECO:0000256" key="1">
    <source>
        <dbReference type="ARBA" id="ARBA00010936"/>
    </source>
</evidence>
<dbReference type="PANTHER" id="PTHR10889">
    <property type="entry name" value="DEOXYRIBOSE-PHOSPHATE ALDOLASE"/>
    <property type="match status" value="1"/>
</dbReference>
<reference evidence="8" key="1">
    <citation type="journal article" date="2019" name="Int. J. Syst. Evol. Microbiol.">
        <title>The Global Catalogue of Microorganisms (GCM) 10K type strain sequencing project: providing services to taxonomists for standard genome sequencing and annotation.</title>
        <authorList>
            <consortium name="The Broad Institute Genomics Platform"/>
            <consortium name="The Broad Institute Genome Sequencing Center for Infectious Disease"/>
            <person name="Wu L."/>
            <person name="Ma J."/>
        </authorList>
    </citation>
    <scope>NUCLEOTIDE SEQUENCE [LARGE SCALE GENOMIC DNA]</scope>
    <source>
        <strain evidence="8">CCUG 59129</strain>
    </source>
</reference>
<keyword evidence="8" id="KW-1185">Reference proteome</keyword>
<feature type="active site" description="Proton donor/acceptor" evidence="6">
    <location>
        <position position="190"/>
    </location>
</feature>
<comment type="catalytic activity">
    <reaction evidence="5 6">
        <text>2-deoxy-D-ribose 5-phosphate = D-glyceraldehyde 3-phosphate + acetaldehyde</text>
        <dbReference type="Rhea" id="RHEA:12821"/>
        <dbReference type="ChEBI" id="CHEBI:15343"/>
        <dbReference type="ChEBI" id="CHEBI:59776"/>
        <dbReference type="ChEBI" id="CHEBI:62877"/>
        <dbReference type="EC" id="4.1.2.4"/>
    </reaction>
</comment>
<dbReference type="InterPro" id="IPR002915">
    <property type="entry name" value="DeoC/FbaB/LacD_aldolase"/>
</dbReference>
<dbReference type="SMART" id="SM01133">
    <property type="entry name" value="DeoC"/>
    <property type="match status" value="1"/>
</dbReference>
<dbReference type="GO" id="GO:0004139">
    <property type="term" value="F:deoxyribose-phosphate aldolase activity"/>
    <property type="evidence" value="ECO:0007669"/>
    <property type="project" value="UniProtKB-EC"/>
</dbReference>
<dbReference type="Proteomes" id="UP001596989">
    <property type="component" value="Unassembled WGS sequence"/>
</dbReference>
<dbReference type="InterPro" id="IPR028581">
    <property type="entry name" value="DeoC_typeI"/>
</dbReference>
<keyword evidence="2 6" id="KW-0963">Cytoplasm</keyword>